<name>A0AAV4Q1U5_9ARAC</name>
<comment type="caution">
    <text evidence="1">The sequence shown here is derived from an EMBL/GenBank/DDBJ whole genome shotgun (WGS) entry which is preliminary data.</text>
</comment>
<gene>
    <name evidence="1" type="ORF">CDAR_407671</name>
</gene>
<dbReference type="EMBL" id="BPLQ01003766">
    <property type="protein sequence ID" value="GIY02995.1"/>
    <property type="molecule type" value="Genomic_DNA"/>
</dbReference>
<keyword evidence="2" id="KW-1185">Reference proteome</keyword>
<accession>A0AAV4Q1U5</accession>
<dbReference type="AlphaFoldDB" id="A0AAV4Q1U5"/>
<evidence type="ECO:0000313" key="2">
    <source>
        <dbReference type="Proteomes" id="UP001054837"/>
    </source>
</evidence>
<organism evidence="1 2">
    <name type="scientific">Caerostris darwini</name>
    <dbReference type="NCBI Taxonomy" id="1538125"/>
    <lineage>
        <taxon>Eukaryota</taxon>
        <taxon>Metazoa</taxon>
        <taxon>Ecdysozoa</taxon>
        <taxon>Arthropoda</taxon>
        <taxon>Chelicerata</taxon>
        <taxon>Arachnida</taxon>
        <taxon>Araneae</taxon>
        <taxon>Araneomorphae</taxon>
        <taxon>Entelegynae</taxon>
        <taxon>Araneoidea</taxon>
        <taxon>Araneidae</taxon>
        <taxon>Caerostris</taxon>
    </lineage>
</organism>
<dbReference type="Proteomes" id="UP001054837">
    <property type="component" value="Unassembled WGS sequence"/>
</dbReference>
<sequence length="147" mass="16673">MPAVFLCAINRLRSKGNAENKEPLLPSKELFVLASSESQQLSLWKRSMFSSLGTLFFAPLLLEGMTDTSGWRGAGHWDPLFLAVTVPGQSLQPPKFISIAYMCLCEPGRESSLLQICKNGIKESVFWKHIYLHLGRFQMWINIHYLL</sequence>
<reference evidence="1 2" key="1">
    <citation type="submission" date="2021-06" db="EMBL/GenBank/DDBJ databases">
        <title>Caerostris darwini draft genome.</title>
        <authorList>
            <person name="Kono N."/>
            <person name="Arakawa K."/>
        </authorList>
    </citation>
    <scope>NUCLEOTIDE SEQUENCE [LARGE SCALE GENOMIC DNA]</scope>
</reference>
<evidence type="ECO:0000313" key="1">
    <source>
        <dbReference type="EMBL" id="GIY02995.1"/>
    </source>
</evidence>
<proteinExistence type="predicted"/>
<protein>
    <submittedName>
        <fullName evidence="1">Uncharacterized protein</fullName>
    </submittedName>
</protein>